<feature type="non-terminal residue" evidence="1">
    <location>
        <position position="87"/>
    </location>
</feature>
<organism evidence="1 2">
    <name type="scientific">Pseudolycoriella hygida</name>
    <dbReference type="NCBI Taxonomy" id="35572"/>
    <lineage>
        <taxon>Eukaryota</taxon>
        <taxon>Metazoa</taxon>
        <taxon>Ecdysozoa</taxon>
        <taxon>Arthropoda</taxon>
        <taxon>Hexapoda</taxon>
        <taxon>Insecta</taxon>
        <taxon>Pterygota</taxon>
        <taxon>Neoptera</taxon>
        <taxon>Endopterygota</taxon>
        <taxon>Diptera</taxon>
        <taxon>Nematocera</taxon>
        <taxon>Sciaroidea</taxon>
        <taxon>Sciaridae</taxon>
        <taxon>Pseudolycoriella</taxon>
    </lineage>
</organism>
<dbReference type="Gene3D" id="2.40.10.10">
    <property type="entry name" value="Trypsin-like serine proteases"/>
    <property type="match status" value="1"/>
</dbReference>
<keyword evidence="2" id="KW-1185">Reference proteome</keyword>
<reference evidence="1" key="1">
    <citation type="submission" date="2022-07" db="EMBL/GenBank/DDBJ databases">
        <authorList>
            <person name="Trinca V."/>
            <person name="Uliana J.V.C."/>
            <person name="Torres T.T."/>
            <person name="Ward R.J."/>
            <person name="Monesi N."/>
        </authorList>
    </citation>
    <scope>NUCLEOTIDE SEQUENCE</scope>
    <source>
        <strain evidence="1">HSMRA1968</strain>
        <tissue evidence="1">Whole embryos</tissue>
    </source>
</reference>
<gene>
    <name evidence="1" type="ORF">Bhyg_12864</name>
</gene>
<name>A0A9Q0MZM3_9DIPT</name>
<dbReference type="InterPro" id="IPR043504">
    <property type="entry name" value="Peptidase_S1_PA_chymotrypsin"/>
</dbReference>
<evidence type="ECO:0000313" key="2">
    <source>
        <dbReference type="Proteomes" id="UP001151699"/>
    </source>
</evidence>
<evidence type="ECO:0000313" key="1">
    <source>
        <dbReference type="EMBL" id="KAJ6640115.1"/>
    </source>
</evidence>
<protein>
    <recommendedName>
        <fullName evidence="3">Peptidase S1 domain-containing protein</fullName>
    </recommendedName>
</protein>
<sequence length="87" mass="9498">MRDDLGIVIGWGIKQATTNTVQNVIMSINPNIKCLNRGLNIPYGTFCAFYQCGVRPGTAVSGAPMLFKENDVYTVRGIMSEVVLEEG</sequence>
<dbReference type="InterPro" id="IPR009003">
    <property type="entry name" value="Peptidase_S1_PA"/>
</dbReference>
<proteinExistence type="predicted"/>
<evidence type="ECO:0008006" key="3">
    <source>
        <dbReference type="Google" id="ProtNLM"/>
    </source>
</evidence>
<dbReference type="OrthoDB" id="7753362at2759"/>
<dbReference type="EMBL" id="WJQU01000003">
    <property type="protein sequence ID" value="KAJ6640115.1"/>
    <property type="molecule type" value="Genomic_DNA"/>
</dbReference>
<dbReference type="AlphaFoldDB" id="A0A9Q0MZM3"/>
<accession>A0A9Q0MZM3</accession>
<dbReference type="SUPFAM" id="SSF50494">
    <property type="entry name" value="Trypsin-like serine proteases"/>
    <property type="match status" value="1"/>
</dbReference>
<comment type="caution">
    <text evidence="1">The sequence shown here is derived from an EMBL/GenBank/DDBJ whole genome shotgun (WGS) entry which is preliminary data.</text>
</comment>
<dbReference type="Proteomes" id="UP001151699">
    <property type="component" value="Chromosome X"/>
</dbReference>